<keyword evidence="1" id="KW-0813">Transport</keyword>
<evidence type="ECO:0000256" key="2">
    <source>
        <dbReference type="SAM" id="MobiDB-lite"/>
    </source>
</evidence>
<evidence type="ECO:0000313" key="5">
    <source>
        <dbReference type="Proteomes" id="UP001485043"/>
    </source>
</evidence>
<evidence type="ECO:0000313" key="4">
    <source>
        <dbReference type="EMBL" id="KAK9833367.1"/>
    </source>
</evidence>
<feature type="region of interest" description="Disordered" evidence="2">
    <location>
        <begin position="1"/>
        <end position="77"/>
    </location>
</feature>
<evidence type="ECO:0000256" key="1">
    <source>
        <dbReference type="RuleBase" id="RU365079"/>
    </source>
</evidence>
<reference evidence="4 5" key="1">
    <citation type="journal article" date="2024" name="Nat. Commun.">
        <title>Phylogenomics reveals the evolutionary origins of lichenization in chlorophyte algae.</title>
        <authorList>
            <person name="Puginier C."/>
            <person name="Libourel C."/>
            <person name="Otte J."/>
            <person name="Skaloud P."/>
            <person name="Haon M."/>
            <person name="Grisel S."/>
            <person name="Petersen M."/>
            <person name="Berrin J.G."/>
            <person name="Delaux P.M."/>
            <person name="Dal Grande F."/>
            <person name="Keller J."/>
        </authorList>
    </citation>
    <scope>NUCLEOTIDE SEQUENCE [LARGE SCALE GENOMIC DNA]</scope>
    <source>
        <strain evidence="4 5">SAG 2523</strain>
    </source>
</reference>
<comment type="caution">
    <text evidence="4">The sequence shown here is derived from an EMBL/GenBank/DDBJ whole genome shotgun (WGS) entry which is preliminary data.</text>
</comment>
<gene>
    <name evidence="4" type="ORF">WJX84_004649</name>
</gene>
<feature type="domain" description="FCP1 homology" evidence="3">
    <location>
        <begin position="88"/>
        <end position="254"/>
    </location>
</feature>
<dbReference type="AlphaFoldDB" id="A0AAW1RI62"/>
<dbReference type="CDD" id="cd01427">
    <property type="entry name" value="HAD_like"/>
    <property type="match status" value="1"/>
</dbReference>
<proteinExistence type="inferred from homology"/>
<keyword evidence="5" id="KW-1185">Reference proteome</keyword>
<dbReference type="PROSITE" id="PS50969">
    <property type="entry name" value="FCP1"/>
    <property type="match status" value="1"/>
</dbReference>
<dbReference type="InterPro" id="IPR004274">
    <property type="entry name" value="FCP1_dom"/>
</dbReference>
<feature type="compositionally biased region" description="Basic and acidic residues" evidence="2">
    <location>
        <begin position="1"/>
        <end position="13"/>
    </location>
</feature>
<name>A0AAW1RI62_9CHLO</name>
<comment type="similarity">
    <text evidence="1">Belongs to the TIM50 family.</text>
</comment>
<dbReference type="EMBL" id="JALJOV010002178">
    <property type="protein sequence ID" value="KAK9833367.1"/>
    <property type="molecule type" value="Genomic_DNA"/>
</dbReference>
<organism evidence="4 5">
    <name type="scientific">Apatococcus fuscideae</name>
    <dbReference type="NCBI Taxonomy" id="2026836"/>
    <lineage>
        <taxon>Eukaryota</taxon>
        <taxon>Viridiplantae</taxon>
        <taxon>Chlorophyta</taxon>
        <taxon>core chlorophytes</taxon>
        <taxon>Trebouxiophyceae</taxon>
        <taxon>Chlorellales</taxon>
        <taxon>Chlorellaceae</taxon>
        <taxon>Apatococcus</taxon>
    </lineage>
</organism>
<sequence>MEQAASRDTDMLRWLRHGQLPDWWSRPRPSVGREHQPDSKEAADGEPGRSEPNLEPEQPEQGLQHVGPESGDGGAVAPFRDECPPDQQVDLRPLLLFDLNGTLTAHTSVRKSTGKSTMRPGLHHLRRLQAHFRLGIFTSASKRTVMSVIPLLEEAAGPGPRLFHRPELVLFREHTKPAPRSHVEAGGNHWDTVKPLAKWFNRPHCTLLFDDDAYKAFTGEADNMVLVPCWAEADAADSCIAVICDAVLDVLGPLASNADLRFVGYQRAAVNYVAAGAAEVPTKLRTFSQP</sequence>
<dbReference type="GO" id="GO:0015031">
    <property type="term" value="P:protein transport"/>
    <property type="evidence" value="ECO:0007669"/>
    <property type="project" value="UniProtKB-KW"/>
</dbReference>
<dbReference type="GO" id="GO:0005744">
    <property type="term" value="C:TIM23 mitochondrial import inner membrane translocase complex"/>
    <property type="evidence" value="ECO:0007669"/>
    <property type="project" value="UniProtKB-UniRule"/>
</dbReference>
<comment type="subcellular location">
    <subcellularLocation>
        <location evidence="1">Mitochondrion inner membrane</location>
        <topology evidence="1">Single-pass membrane protein</topology>
    </subcellularLocation>
</comment>
<dbReference type="Pfam" id="PF03031">
    <property type="entry name" value="NIF"/>
    <property type="match status" value="1"/>
</dbReference>
<comment type="function">
    <text evidence="1">Essential component of the TIM23 complex, a complex that mediates the translocation of transit peptide-containing proteins across the mitochondrial inner membrane.</text>
</comment>
<dbReference type="InterPro" id="IPR036412">
    <property type="entry name" value="HAD-like_sf"/>
</dbReference>
<dbReference type="Gene3D" id="3.40.50.1000">
    <property type="entry name" value="HAD superfamily/HAD-like"/>
    <property type="match status" value="1"/>
</dbReference>
<keyword evidence="1" id="KW-0809">Transit peptide</keyword>
<dbReference type="SUPFAM" id="SSF56784">
    <property type="entry name" value="HAD-like"/>
    <property type="match status" value="1"/>
</dbReference>
<dbReference type="Proteomes" id="UP001485043">
    <property type="component" value="Unassembled WGS sequence"/>
</dbReference>
<keyword evidence="1" id="KW-0811">Translocation</keyword>
<comment type="subunit">
    <text evidence="1">Component of the TIM23 complex.</text>
</comment>
<keyword evidence="1" id="KW-0653">Protein transport</keyword>
<dbReference type="InterPro" id="IPR023214">
    <property type="entry name" value="HAD_sf"/>
</dbReference>
<keyword evidence="1" id="KW-0496">Mitochondrion</keyword>
<dbReference type="SMART" id="SM00577">
    <property type="entry name" value="CPDc"/>
    <property type="match status" value="1"/>
</dbReference>
<dbReference type="PANTHER" id="PTHR12210">
    <property type="entry name" value="DULLARD PROTEIN PHOSPHATASE"/>
    <property type="match status" value="1"/>
</dbReference>
<feature type="compositionally biased region" description="Basic and acidic residues" evidence="2">
    <location>
        <begin position="31"/>
        <end position="49"/>
    </location>
</feature>
<protein>
    <recommendedName>
        <fullName evidence="1">Mitochondrial import inner membrane translocase subunit TIM50</fullName>
    </recommendedName>
</protein>
<dbReference type="InterPro" id="IPR050365">
    <property type="entry name" value="TIM50"/>
</dbReference>
<accession>A0AAW1RI62</accession>
<evidence type="ECO:0000259" key="3">
    <source>
        <dbReference type="PROSITE" id="PS50969"/>
    </source>
</evidence>